<dbReference type="SUPFAM" id="SSF53822">
    <property type="entry name" value="Periplasmic binding protein-like I"/>
    <property type="match status" value="1"/>
</dbReference>
<sequence length="348" mass="37622">MKEKPTPKPRKGRPSASNVALATVAEMAGVSEATVSRVLNRRYGIASATRQAVEDALRKSGYERSTRGNIVLILVPGLASFFFSDLCDAFAVELGRAGLNTIVGPVYPGTVQERDYVESLVHRGIAAVVFLSASNTLVNSDPVAHQLLHERGVPFVTFNGAFAGVEAPVFSTDDWRAAELAVGHLYDLGHRRIGICTGPEGNMPADRRLEGFLTAMRRRNIAGVEKLWVRQPYGTEGGRRGAEMLLAEGVTGIVAASDEMALGAIRHITREGLHVPSDISVVGYNDSRWLDFTDPPLTSVRQPVDDIVRSITSTLNDIIANRSYGVGEILLEPELRVRGSTAPVPPDR</sequence>
<feature type="domain" description="HTH lacI-type" evidence="4">
    <location>
        <begin position="19"/>
        <end position="72"/>
    </location>
</feature>
<dbReference type="AlphaFoldDB" id="A0A7X0MGZ2"/>
<gene>
    <name evidence="5" type="ORF">GGD46_005985</name>
</gene>
<dbReference type="EMBL" id="JACHBG010000025">
    <property type="protein sequence ID" value="MBB6488665.1"/>
    <property type="molecule type" value="Genomic_DNA"/>
</dbReference>
<dbReference type="PROSITE" id="PS50932">
    <property type="entry name" value="HTH_LACI_2"/>
    <property type="match status" value="1"/>
</dbReference>
<dbReference type="PANTHER" id="PTHR30146:SF153">
    <property type="entry name" value="LACTOSE OPERON REPRESSOR"/>
    <property type="match status" value="1"/>
</dbReference>
<dbReference type="InterPro" id="IPR000843">
    <property type="entry name" value="HTH_LacI"/>
</dbReference>
<evidence type="ECO:0000256" key="3">
    <source>
        <dbReference type="ARBA" id="ARBA00023163"/>
    </source>
</evidence>
<keyword evidence="3" id="KW-0804">Transcription</keyword>
<reference evidence="5 6" key="1">
    <citation type="submission" date="2020-08" db="EMBL/GenBank/DDBJ databases">
        <title>Genomic Encyclopedia of Type Strains, Phase IV (KMG-V): Genome sequencing to study the core and pangenomes of soil and plant-associated prokaryotes.</title>
        <authorList>
            <person name="Whitman W."/>
        </authorList>
    </citation>
    <scope>NUCLEOTIDE SEQUENCE [LARGE SCALE GENOMIC DNA]</scope>
    <source>
        <strain evidence="5 6">SEMIA 4060</strain>
    </source>
</reference>
<dbReference type="InterPro" id="IPR028082">
    <property type="entry name" value="Peripla_BP_I"/>
</dbReference>
<dbReference type="InterPro" id="IPR046335">
    <property type="entry name" value="LacI/GalR-like_sensor"/>
</dbReference>
<evidence type="ECO:0000256" key="2">
    <source>
        <dbReference type="ARBA" id="ARBA00023125"/>
    </source>
</evidence>
<dbReference type="Gene3D" id="3.40.50.2300">
    <property type="match status" value="2"/>
</dbReference>
<dbReference type="PANTHER" id="PTHR30146">
    <property type="entry name" value="LACI-RELATED TRANSCRIPTIONAL REPRESSOR"/>
    <property type="match status" value="1"/>
</dbReference>
<accession>A0A7X0MGZ2</accession>
<organism evidence="5 6">
    <name type="scientific">Rhizobium lusitanum</name>
    <dbReference type="NCBI Taxonomy" id="293958"/>
    <lineage>
        <taxon>Bacteria</taxon>
        <taxon>Pseudomonadati</taxon>
        <taxon>Pseudomonadota</taxon>
        <taxon>Alphaproteobacteria</taxon>
        <taxon>Hyphomicrobiales</taxon>
        <taxon>Rhizobiaceae</taxon>
        <taxon>Rhizobium/Agrobacterium group</taxon>
        <taxon>Rhizobium</taxon>
    </lineage>
</organism>
<name>A0A7X0MGZ2_9HYPH</name>
<keyword evidence="1" id="KW-0805">Transcription regulation</keyword>
<dbReference type="Pfam" id="PF13377">
    <property type="entry name" value="Peripla_BP_3"/>
    <property type="match status" value="1"/>
</dbReference>
<dbReference type="Pfam" id="PF00356">
    <property type="entry name" value="LacI"/>
    <property type="match status" value="1"/>
</dbReference>
<dbReference type="SUPFAM" id="SSF47413">
    <property type="entry name" value="lambda repressor-like DNA-binding domains"/>
    <property type="match status" value="1"/>
</dbReference>
<dbReference type="CDD" id="cd01392">
    <property type="entry name" value="HTH_LacI"/>
    <property type="match status" value="1"/>
</dbReference>
<evidence type="ECO:0000259" key="4">
    <source>
        <dbReference type="PROSITE" id="PS50932"/>
    </source>
</evidence>
<dbReference type="GO" id="GO:0000976">
    <property type="term" value="F:transcription cis-regulatory region binding"/>
    <property type="evidence" value="ECO:0007669"/>
    <property type="project" value="TreeGrafter"/>
</dbReference>
<dbReference type="SMART" id="SM00354">
    <property type="entry name" value="HTH_LACI"/>
    <property type="match status" value="1"/>
</dbReference>
<evidence type="ECO:0000256" key="1">
    <source>
        <dbReference type="ARBA" id="ARBA00023015"/>
    </source>
</evidence>
<evidence type="ECO:0000313" key="6">
    <source>
        <dbReference type="Proteomes" id="UP000565576"/>
    </source>
</evidence>
<evidence type="ECO:0000313" key="5">
    <source>
        <dbReference type="EMBL" id="MBB6488665.1"/>
    </source>
</evidence>
<keyword evidence="2 5" id="KW-0238">DNA-binding</keyword>
<dbReference type="InterPro" id="IPR010982">
    <property type="entry name" value="Lambda_DNA-bd_dom_sf"/>
</dbReference>
<comment type="caution">
    <text evidence="5">The sequence shown here is derived from an EMBL/GenBank/DDBJ whole genome shotgun (WGS) entry which is preliminary data.</text>
</comment>
<dbReference type="GO" id="GO:0003700">
    <property type="term" value="F:DNA-binding transcription factor activity"/>
    <property type="evidence" value="ECO:0007669"/>
    <property type="project" value="TreeGrafter"/>
</dbReference>
<dbReference type="Proteomes" id="UP000565576">
    <property type="component" value="Unassembled WGS sequence"/>
</dbReference>
<proteinExistence type="predicted"/>
<protein>
    <submittedName>
        <fullName evidence="5">DNA-binding LacI/PurR family transcriptional regulator</fullName>
    </submittedName>
</protein>
<dbReference type="CDD" id="cd06267">
    <property type="entry name" value="PBP1_LacI_sugar_binding-like"/>
    <property type="match status" value="1"/>
</dbReference>
<dbReference type="Gene3D" id="1.10.260.40">
    <property type="entry name" value="lambda repressor-like DNA-binding domains"/>
    <property type="match status" value="1"/>
</dbReference>